<comment type="similarity">
    <text evidence="2 10">Belongs to the glycosyltransferase 31 family.</text>
</comment>
<evidence type="ECO:0000256" key="3">
    <source>
        <dbReference type="ARBA" id="ARBA00022676"/>
    </source>
</evidence>
<evidence type="ECO:0000256" key="6">
    <source>
        <dbReference type="ARBA" id="ARBA00022968"/>
    </source>
</evidence>
<evidence type="ECO:0000256" key="1">
    <source>
        <dbReference type="ARBA" id="ARBA00004323"/>
    </source>
</evidence>
<dbReference type="GO" id="GO:0006493">
    <property type="term" value="P:protein O-linked glycosylation"/>
    <property type="evidence" value="ECO:0007669"/>
    <property type="project" value="TreeGrafter"/>
</dbReference>
<dbReference type="GO" id="GO:0016758">
    <property type="term" value="F:hexosyltransferase activity"/>
    <property type="evidence" value="ECO:0007669"/>
    <property type="project" value="InterPro"/>
</dbReference>
<keyword evidence="9" id="KW-0472">Membrane</keyword>
<dbReference type="GO" id="GO:0000139">
    <property type="term" value="C:Golgi membrane"/>
    <property type="evidence" value="ECO:0007669"/>
    <property type="project" value="UniProtKB-SubCell"/>
</dbReference>
<keyword evidence="4" id="KW-0808">Transferase</keyword>
<accession>A0AAN9VIT6</accession>
<evidence type="ECO:0000313" key="12">
    <source>
        <dbReference type="EMBL" id="KAK7792138.1"/>
    </source>
</evidence>
<reference evidence="12 13" key="1">
    <citation type="submission" date="2024-03" db="EMBL/GenBank/DDBJ databases">
        <title>The genome assembly and annotation of the cricket Gryllus longicercus Weissman &amp; Gray.</title>
        <authorList>
            <person name="Szrajer S."/>
            <person name="Gray D."/>
            <person name="Ylla G."/>
        </authorList>
    </citation>
    <scope>NUCLEOTIDE SEQUENCE [LARGE SCALE GENOMIC DNA]</scope>
    <source>
        <strain evidence="12">DAG 2021-001</strain>
        <tissue evidence="12">Whole body minus gut</tissue>
    </source>
</reference>
<dbReference type="AlphaFoldDB" id="A0AAN9VIT6"/>
<evidence type="ECO:0000256" key="10">
    <source>
        <dbReference type="RuleBase" id="RU363063"/>
    </source>
</evidence>
<comment type="subcellular location">
    <subcellularLocation>
        <location evidence="1 10">Golgi apparatus membrane</location>
        <topology evidence="1 10">Single-pass type II membrane protein</topology>
    </subcellularLocation>
</comment>
<evidence type="ECO:0000256" key="2">
    <source>
        <dbReference type="ARBA" id="ARBA00008661"/>
    </source>
</evidence>
<sequence>MEECGLKELQYLRVSRDPRRYVRPNERTALLSPPPCAPRSRGHSARRPPPRLLMLVTSAPAHHEHRQAIRETWGRRSEDARLVFVLGRGREPVTQPPAEVLEESQRHRDLLVEDFTDAYHNLTLKTLFLLKWAVRECPSAEFVLKTDDDVLINTRGLVRALPRWVAQTRGGAANGRLGGLDAASASDPHAHEALPALIFGFVFHHLLPIRDAKFRLYAPNWLFPERVYPDYVSGSAYVITGTSLELLFKEAMDTPLLPIEDVFLTGIVGGSRLGIPLVHISRFWTDDTRFEESKKIYHHCAYHHMLATHHVTPEMLRQLWKPLVQLQPARECDTLLMHILGHLFTPGSYQVVTDDPW</sequence>
<keyword evidence="5" id="KW-0812">Transmembrane</keyword>
<dbReference type="PANTHER" id="PTHR11214:SF314">
    <property type="entry name" value="HEXOSYLTRANSFERASE"/>
    <property type="match status" value="1"/>
</dbReference>
<evidence type="ECO:0000256" key="11">
    <source>
        <dbReference type="SAM" id="MobiDB-lite"/>
    </source>
</evidence>
<evidence type="ECO:0000313" key="13">
    <source>
        <dbReference type="Proteomes" id="UP001378592"/>
    </source>
</evidence>
<dbReference type="Gene3D" id="3.90.550.50">
    <property type="match status" value="1"/>
</dbReference>
<evidence type="ECO:0000256" key="7">
    <source>
        <dbReference type="ARBA" id="ARBA00022989"/>
    </source>
</evidence>
<dbReference type="Proteomes" id="UP001378592">
    <property type="component" value="Unassembled WGS sequence"/>
</dbReference>
<protein>
    <recommendedName>
        <fullName evidence="10">Hexosyltransferase</fullName>
        <ecNumber evidence="10">2.4.1.-</ecNumber>
    </recommendedName>
</protein>
<name>A0AAN9VIT6_9ORTH</name>
<gene>
    <name evidence="12" type="ORF">R5R35_004371</name>
</gene>
<evidence type="ECO:0000256" key="8">
    <source>
        <dbReference type="ARBA" id="ARBA00023034"/>
    </source>
</evidence>
<dbReference type="EMBL" id="JAZDUA010000470">
    <property type="protein sequence ID" value="KAK7792138.1"/>
    <property type="molecule type" value="Genomic_DNA"/>
</dbReference>
<evidence type="ECO:0000256" key="9">
    <source>
        <dbReference type="ARBA" id="ARBA00023136"/>
    </source>
</evidence>
<keyword evidence="3 10" id="KW-0328">Glycosyltransferase</keyword>
<evidence type="ECO:0000256" key="5">
    <source>
        <dbReference type="ARBA" id="ARBA00022692"/>
    </source>
</evidence>
<dbReference type="InterPro" id="IPR002659">
    <property type="entry name" value="Glyco_trans_31"/>
</dbReference>
<keyword evidence="7" id="KW-1133">Transmembrane helix</keyword>
<keyword evidence="6" id="KW-0735">Signal-anchor</keyword>
<feature type="region of interest" description="Disordered" evidence="11">
    <location>
        <begin position="24"/>
        <end position="49"/>
    </location>
</feature>
<proteinExistence type="inferred from homology"/>
<dbReference type="EC" id="2.4.1.-" evidence="10"/>
<feature type="compositionally biased region" description="Basic residues" evidence="11">
    <location>
        <begin position="40"/>
        <end position="49"/>
    </location>
</feature>
<keyword evidence="13" id="KW-1185">Reference proteome</keyword>
<dbReference type="Pfam" id="PF01762">
    <property type="entry name" value="Galactosyl_T"/>
    <property type="match status" value="2"/>
</dbReference>
<evidence type="ECO:0000256" key="4">
    <source>
        <dbReference type="ARBA" id="ARBA00022679"/>
    </source>
</evidence>
<comment type="caution">
    <text evidence="12">The sequence shown here is derived from an EMBL/GenBank/DDBJ whole genome shotgun (WGS) entry which is preliminary data.</text>
</comment>
<dbReference type="PANTHER" id="PTHR11214">
    <property type="entry name" value="BETA-1,3-N-ACETYLGLUCOSAMINYLTRANSFERASE"/>
    <property type="match status" value="1"/>
</dbReference>
<keyword evidence="8 10" id="KW-0333">Golgi apparatus</keyword>
<organism evidence="12 13">
    <name type="scientific">Gryllus longicercus</name>
    <dbReference type="NCBI Taxonomy" id="2509291"/>
    <lineage>
        <taxon>Eukaryota</taxon>
        <taxon>Metazoa</taxon>
        <taxon>Ecdysozoa</taxon>
        <taxon>Arthropoda</taxon>
        <taxon>Hexapoda</taxon>
        <taxon>Insecta</taxon>
        <taxon>Pterygota</taxon>
        <taxon>Neoptera</taxon>
        <taxon>Polyneoptera</taxon>
        <taxon>Orthoptera</taxon>
        <taxon>Ensifera</taxon>
        <taxon>Gryllidea</taxon>
        <taxon>Grylloidea</taxon>
        <taxon>Gryllidae</taxon>
        <taxon>Gryllinae</taxon>
        <taxon>Gryllus</taxon>
    </lineage>
</organism>